<dbReference type="RefSeq" id="WP_092062727.1">
    <property type="nucleotide sequence ID" value="NZ_FNIN01000001.1"/>
</dbReference>
<dbReference type="Proteomes" id="UP000199602">
    <property type="component" value="Unassembled WGS sequence"/>
</dbReference>
<dbReference type="PROSITE" id="PS00588">
    <property type="entry name" value="FLAGELLA_BB_ROD"/>
    <property type="match status" value="1"/>
</dbReference>
<evidence type="ECO:0000259" key="6">
    <source>
        <dbReference type="Pfam" id="PF06429"/>
    </source>
</evidence>
<reference evidence="8 9" key="1">
    <citation type="submission" date="2016-10" db="EMBL/GenBank/DDBJ databases">
        <authorList>
            <person name="de Groot N.N."/>
        </authorList>
    </citation>
    <scope>NUCLEOTIDE SEQUENCE [LARGE SCALE GENOMIC DNA]</scope>
    <source>
        <strain evidence="8 9">DSM 15269</strain>
    </source>
</reference>
<keyword evidence="3 4" id="KW-0975">Bacterial flagellum</keyword>
<feature type="domain" description="Flagellar basal-body/hook protein C-terminal" evidence="6">
    <location>
        <begin position="208"/>
        <end position="250"/>
    </location>
</feature>
<keyword evidence="8" id="KW-0282">Flagellum</keyword>
<dbReference type="InterPro" id="IPR001444">
    <property type="entry name" value="Flag_bb_rod_N"/>
</dbReference>
<evidence type="ECO:0000256" key="4">
    <source>
        <dbReference type="RuleBase" id="RU362116"/>
    </source>
</evidence>
<evidence type="ECO:0000313" key="9">
    <source>
        <dbReference type="Proteomes" id="UP000199602"/>
    </source>
</evidence>
<dbReference type="InterPro" id="IPR010930">
    <property type="entry name" value="Flg_bb/hook_C_dom"/>
</dbReference>
<keyword evidence="8" id="KW-0969">Cilium</keyword>
<dbReference type="PANTHER" id="PTHR30435">
    <property type="entry name" value="FLAGELLAR PROTEIN"/>
    <property type="match status" value="1"/>
</dbReference>
<dbReference type="NCBIfam" id="TIGR03506">
    <property type="entry name" value="FlgEFG_subfam"/>
    <property type="match status" value="1"/>
</dbReference>
<dbReference type="InterPro" id="IPR020013">
    <property type="entry name" value="Flagellar_FlgE/F/G"/>
</dbReference>
<organism evidence="8 9">
    <name type="scientific">Desulfonauticus submarinus</name>
    <dbReference type="NCBI Taxonomy" id="206665"/>
    <lineage>
        <taxon>Bacteria</taxon>
        <taxon>Pseudomonadati</taxon>
        <taxon>Thermodesulfobacteriota</taxon>
        <taxon>Desulfovibrionia</taxon>
        <taxon>Desulfovibrionales</taxon>
        <taxon>Desulfonauticaceae</taxon>
        <taxon>Desulfonauticus</taxon>
    </lineage>
</organism>
<sequence>MQKAMYSALFGALTQEFRLNTIANNLANVNTTGFKKDKLAFVDVFTRFASDYLDPNDTVKKRILWPEAKVMSETRLSREYVDLSPGTLKLTGNSLDFAIEGEGFFKIQTPDGIRYTRDGSFKRDPKTGNLVTSHGNLVLGENGPIEIPENGVITVNENGEIVVNGDIVDKLAVVSVSNIKALKKIGNNLFLLDRNKGQEIPSKDVFVKQGYLETSNVQVVEEMVNMIETLRAFEAMQKTMQSSKEQDDKVILQVGSIR</sequence>
<dbReference type="Pfam" id="PF00460">
    <property type="entry name" value="Flg_bb_rod"/>
    <property type="match status" value="1"/>
</dbReference>
<comment type="subcellular location">
    <subcellularLocation>
        <location evidence="1 4">Bacterial flagellum basal body</location>
    </subcellularLocation>
</comment>
<gene>
    <name evidence="8" type="ORF">SAMN04488516_101450</name>
</gene>
<keyword evidence="8" id="KW-0966">Cell projection</keyword>
<dbReference type="EMBL" id="FNIN01000001">
    <property type="protein sequence ID" value="SDN33919.1"/>
    <property type="molecule type" value="Genomic_DNA"/>
</dbReference>
<dbReference type="OrthoDB" id="9804559at2"/>
<dbReference type="GO" id="GO:0071978">
    <property type="term" value="P:bacterial-type flagellum-dependent swarming motility"/>
    <property type="evidence" value="ECO:0007669"/>
    <property type="project" value="TreeGrafter"/>
</dbReference>
<dbReference type="InterPro" id="IPR037925">
    <property type="entry name" value="FlgE/F/G-like"/>
</dbReference>
<dbReference type="Pfam" id="PF22692">
    <property type="entry name" value="LlgE_F_G_D1"/>
    <property type="match status" value="1"/>
</dbReference>
<dbReference type="InterPro" id="IPR012836">
    <property type="entry name" value="FlgF"/>
</dbReference>
<dbReference type="PANTHER" id="PTHR30435:SF19">
    <property type="entry name" value="FLAGELLAR BASAL-BODY ROD PROTEIN FLGG"/>
    <property type="match status" value="1"/>
</dbReference>
<dbReference type="InterPro" id="IPR019776">
    <property type="entry name" value="Flagellar_basal_body_rod_CS"/>
</dbReference>
<accession>A0A1H0AKI1</accession>
<evidence type="ECO:0000256" key="1">
    <source>
        <dbReference type="ARBA" id="ARBA00004117"/>
    </source>
</evidence>
<protein>
    <submittedName>
        <fullName evidence="8">Flagellar basal-body rod protein FlgG</fullName>
    </submittedName>
</protein>
<dbReference type="NCBIfam" id="TIGR02490">
    <property type="entry name" value="flgF"/>
    <property type="match status" value="1"/>
</dbReference>
<evidence type="ECO:0000256" key="2">
    <source>
        <dbReference type="ARBA" id="ARBA00009677"/>
    </source>
</evidence>
<evidence type="ECO:0000259" key="5">
    <source>
        <dbReference type="Pfam" id="PF00460"/>
    </source>
</evidence>
<feature type="domain" description="Flagellar basal body rod protein N-terminal" evidence="5">
    <location>
        <begin position="7"/>
        <end position="35"/>
    </location>
</feature>
<comment type="similarity">
    <text evidence="2 4">Belongs to the flagella basal body rod proteins family.</text>
</comment>
<dbReference type="InterPro" id="IPR053967">
    <property type="entry name" value="LlgE_F_G-like_D1"/>
</dbReference>
<evidence type="ECO:0000259" key="7">
    <source>
        <dbReference type="Pfam" id="PF22692"/>
    </source>
</evidence>
<dbReference type="STRING" id="206665.SAMN04488516_101450"/>
<dbReference type="GO" id="GO:0030694">
    <property type="term" value="C:bacterial-type flagellum basal body, rod"/>
    <property type="evidence" value="ECO:0007669"/>
    <property type="project" value="InterPro"/>
</dbReference>
<keyword evidence="9" id="KW-1185">Reference proteome</keyword>
<feature type="domain" description="Flagellar hook protein FlgE/F/G-like D1" evidence="7">
    <location>
        <begin position="98"/>
        <end position="162"/>
    </location>
</feature>
<name>A0A1H0AKI1_9BACT</name>
<dbReference type="AlphaFoldDB" id="A0A1H0AKI1"/>
<proteinExistence type="inferred from homology"/>
<evidence type="ECO:0000256" key="3">
    <source>
        <dbReference type="ARBA" id="ARBA00023143"/>
    </source>
</evidence>
<evidence type="ECO:0000313" key="8">
    <source>
        <dbReference type="EMBL" id="SDN33919.1"/>
    </source>
</evidence>
<dbReference type="Pfam" id="PF06429">
    <property type="entry name" value="Flg_bbr_C"/>
    <property type="match status" value="1"/>
</dbReference>
<dbReference type="SUPFAM" id="SSF117143">
    <property type="entry name" value="Flagellar hook protein flgE"/>
    <property type="match status" value="1"/>
</dbReference>